<comment type="caution">
    <text evidence="1">The sequence shown here is derived from an EMBL/GenBank/DDBJ whole genome shotgun (WGS) entry which is preliminary data.</text>
</comment>
<accession>A0A7W5CC36</accession>
<proteinExistence type="predicted"/>
<name>A0A7W5CC36_9BACL</name>
<dbReference type="AlphaFoldDB" id="A0A7W5CC36"/>
<dbReference type="EMBL" id="JACHXW010000020">
    <property type="protein sequence ID" value="MBB3154978.1"/>
    <property type="molecule type" value="Genomic_DNA"/>
</dbReference>
<evidence type="ECO:0000313" key="2">
    <source>
        <dbReference type="Proteomes" id="UP000518605"/>
    </source>
</evidence>
<keyword evidence="2" id="KW-1185">Reference proteome</keyword>
<gene>
    <name evidence="1" type="ORF">FHS16_005077</name>
</gene>
<evidence type="ECO:0000313" key="1">
    <source>
        <dbReference type="EMBL" id="MBB3154978.1"/>
    </source>
</evidence>
<reference evidence="1 2" key="1">
    <citation type="submission" date="2020-08" db="EMBL/GenBank/DDBJ databases">
        <title>Genomic Encyclopedia of Type Strains, Phase III (KMG-III): the genomes of soil and plant-associated and newly described type strains.</title>
        <authorList>
            <person name="Whitman W."/>
        </authorList>
    </citation>
    <scope>NUCLEOTIDE SEQUENCE [LARGE SCALE GENOMIC DNA]</scope>
    <source>
        <strain evidence="1 2">CECT 8234</strain>
    </source>
</reference>
<organism evidence="1 2">
    <name type="scientific">Paenibacillus endophyticus</name>
    <dbReference type="NCBI Taxonomy" id="1294268"/>
    <lineage>
        <taxon>Bacteria</taxon>
        <taxon>Bacillati</taxon>
        <taxon>Bacillota</taxon>
        <taxon>Bacilli</taxon>
        <taxon>Bacillales</taxon>
        <taxon>Paenibacillaceae</taxon>
        <taxon>Paenibacillus</taxon>
    </lineage>
</organism>
<sequence>MHDSITEIMQHMSHASVQLARVLEAERHVSVRLSEIVQAIPDEEPGFGGLNGILEHSQSVGQSVVAYLNSLAEFQETLAAQLTFVIQELKEPSAEE</sequence>
<protein>
    <recommendedName>
        <fullName evidence="3">Nucleoside-diphosphate sugar epimerase</fullName>
    </recommendedName>
</protein>
<evidence type="ECO:0008006" key="3">
    <source>
        <dbReference type="Google" id="ProtNLM"/>
    </source>
</evidence>
<dbReference type="Proteomes" id="UP000518605">
    <property type="component" value="Unassembled WGS sequence"/>
</dbReference>
<dbReference type="RefSeq" id="WP_183569242.1">
    <property type="nucleotide sequence ID" value="NZ_CBCSLB010000002.1"/>
</dbReference>